<dbReference type="GO" id="GO:0006310">
    <property type="term" value="P:DNA recombination"/>
    <property type="evidence" value="ECO:0007669"/>
    <property type="project" value="UniProtKB-KW"/>
</dbReference>
<dbReference type="PANTHER" id="PTHR30349">
    <property type="entry name" value="PHAGE INTEGRASE-RELATED"/>
    <property type="match status" value="1"/>
</dbReference>
<feature type="region of interest" description="Disordered" evidence="2">
    <location>
        <begin position="102"/>
        <end position="130"/>
    </location>
</feature>
<dbReference type="GO" id="GO:0003677">
    <property type="term" value="F:DNA binding"/>
    <property type="evidence" value="ECO:0007669"/>
    <property type="project" value="InterPro"/>
</dbReference>
<feature type="compositionally biased region" description="Low complexity" evidence="2">
    <location>
        <begin position="110"/>
        <end position="130"/>
    </location>
</feature>
<evidence type="ECO:0000256" key="1">
    <source>
        <dbReference type="ARBA" id="ARBA00023172"/>
    </source>
</evidence>
<dbReference type="Proteomes" id="UP000824151">
    <property type="component" value="Unassembled WGS sequence"/>
</dbReference>
<dbReference type="Pfam" id="PF00589">
    <property type="entry name" value="Phage_integrase"/>
    <property type="match status" value="2"/>
</dbReference>
<dbReference type="Gene3D" id="1.10.443.10">
    <property type="entry name" value="Intergrase catalytic core"/>
    <property type="match status" value="1"/>
</dbReference>
<reference evidence="4" key="2">
    <citation type="submission" date="2021-04" db="EMBL/GenBank/DDBJ databases">
        <authorList>
            <person name="Gilroy R."/>
        </authorList>
    </citation>
    <scope>NUCLEOTIDE SEQUENCE</scope>
    <source>
        <strain evidence="4">ChiHejej3B27-3195</strain>
    </source>
</reference>
<dbReference type="PROSITE" id="PS51898">
    <property type="entry name" value="TYR_RECOMBINASE"/>
    <property type="match status" value="1"/>
</dbReference>
<proteinExistence type="predicted"/>
<reference evidence="4" key="1">
    <citation type="journal article" date="2021" name="PeerJ">
        <title>Extensive microbial diversity within the chicken gut microbiome revealed by metagenomics and culture.</title>
        <authorList>
            <person name="Gilroy R."/>
            <person name="Ravi A."/>
            <person name="Getino M."/>
            <person name="Pursley I."/>
            <person name="Horton D.L."/>
            <person name="Alikhan N.F."/>
            <person name="Baker D."/>
            <person name="Gharbi K."/>
            <person name="Hall N."/>
            <person name="Watson M."/>
            <person name="Adriaenssens E.M."/>
            <person name="Foster-Nyarko E."/>
            <person name="Jarju S."/>
            <person name="Secka A."/>
            <person name="Antonio M."/>
            <person name="Oren A."/>
            <person name="Chaudhuri R.R."/>
            <person name="La Ragione R."/>
            <person name="Hildebrand F."/>
            <person name="Pallen M.J."/>
        </authorList>
    </citation>
    <scope>NUCLEOTIDE SEQUENCE</scope>
    <source>
        <strain evidence="4">ChiHejej3B27-3195</strain>
    </source>
</reference>
<gene>
    <name evidence="4" type="ORF">H9871_12770</name>
</gene>
<dbReference type="SUPFAM" id="SSF56349">
    <property type="entry name" value="DNA breaking-rejoining enzymes"/>
    <property type="match status" value="1"/>
</dbReference>
<evidence type="ECO:0000313" key="4">
    <source>
        <dbReference type="EMBL" id="HIX01003.1"/>
    </source>
</evidence>
<dbReference type="EMBL" id="DXGD01000477">
    <property type="protein sequence ID" value="HIX01003.1"/>
    <property type="molecule type" value="Genomic_DNA"/>
</dbReference>
<evidence type="ECO:0000256" key="2">
    <source>
        <dbReference type="SAM" id="MobiDB-lite"/>
    </source>
</evidence>
<dbReference type="CDD" id="cd00798">
    <property type="entry name" value="INT_XerDC_C"/>
    <property type="match status" value="1"/>
</dbReference>
<name>A0A9D1UV43_9MICC</name>
<dbReference type="InterPro" id="IPR002104">
    <property type="entry name" value="Integrase_catalytic"/>
</dbReference>
<evidence type="ECO:0000313" key="5">
    <source>
        <dbReference type="Proteomes" id="UP000824151"/>
    </source>
</evidence>
<dbReference type="AlphaFoldDB" id="A0A9D1UV43"/>
<accession>A0A9D1UV43</accession>
<comment type="caution">
    <text evidence="4">The sequence shown here is derived from an EMBL/GenBank/DDBJ whole genome shotgun (WGS) entry which is preliminary data.</text>
</comment>
<feature type="domain" description="Tyr recombinase" evidence="3">
    <location>
        <begin position="42"/>
        <end position="271"/>
    </location>
</feature>
<organism evidence="4 5">
    <name type="scientific">Candidatus Nesterenkonia stercoripullorum</name>
    <dbReference type="NCBI Taxonomy" id="2838701"/>
    <lineage>
        <taxon>Bacteria</taxon>
        <taxon>Bacillati</taxon>
        <taxon>Actinomycetota</taxon>
        <taxon>Actinomycetes</taxon>
        <taxon>Micrococcales</taxon>
        <taxon>Micrococcaceae</taxon>
        <taxon>Nesterenkonia</taxon>
    </lineage>
</organism>
<dbReference type="InterPro" id="IPR011010">
    <property type="entry name" value="DNA_brk_join_enz"/>
</dbReference>
<evidence type="ECO:0000259" key="3">
    <source>
        <dbReference type="PROSITE" id="PS51898"/>
    </source>
</evidence>
<feature type="non-terminal residue" evidence="4">
    <location>
        <position position="1"/>
    </location>
</feature>
<sequence>LSARSAGRVLAAVRGLHKYWALERVTAHDPAARVTPPKAGDSLPKALTVEEVLALLEAPSRSTALGLRDRALLELLYATGARVSEAVGLDVDDLHRLAQKAAHAAPSGTDGAAPSPEGAAASPGSGAGGAATATDDGLLVVRVTGKGAKQRLVPMGRYAQQAVADYLTAGRPALAESAAAAKRAASPALFLNQRGGRLSRQSAWTILQNHAAAAGIAHEVSPHTLRHSCATHMLEGGAGIRTVQEMLGHASVTTTQIYTRVTAEALAESYIAAHPRALGPS</sequence>
<dbReference type="InterPro" id="IPR013762">
    <property type="entry name" value="Integrase-like_cat_sf"/>
</dbReference>
<dbReference type="PANTHER" id="PTHR30349:SF81">
    <property type="entry name" value="TYROSINE RECOMBINASE XERC"/>
    <property type="match status" value="1"/>
</dbReference>
<dbReference type="GO" id="GO:0015074">
    <property type="term" value="P:DNA integration"/>
    <property type="evidence" value="ECO:0007669"/>
    <property type="project" value="InterPro"/>
</dbReference>
<protein>
    <submittedName>
        <fullName evidence="4">Tyrosine-type recombinase/integrase</fullName>
    </submittedName>
</protein>
<keyword evidence="1" id="KW-0233">DNA recombination</keyword>
<dbReference type="InterPro" id="IPR050090">
    <property type="entry name" value="Tyrosine_recombinase_XerCD"/>
</dbReference>